<dbReference type="EMBL" id="BGZK01000206">
    <property type="protein sequence ID" value="GBP28375.1"/>
    <property type="molecule type" value="Genomic_DNA"/>
</dbReference>
<evidence type="ECO:0000313" key="1">
    <source>
        <dbReference type="EMBL" id="GBP28375.1"/>
    </source>
</evidence>
<accession>A0A4C1UPM3</accession>
<proteinExistence type="predicted"/>
<gene>
    <name evidence="1" type="ORF">EVAR_102945_1</name>
</gene>
<evidence type="ECO:0000313" key="2">
    <source>
        <dbReference type="Proteomes" id="UP000299102"/>
    </source>
</evidence>
<dbReference type="Proteomes" id="UP000299102">
    <property type="component" value="Unassembled WGS sequence"/>
</dbReference>
<dbReference type="AlphaFoldDB" id="A0A4C1UPM3"/>
<reference evidence="1 2" key="1">
    <citation type="journal article" date="2019" name="Commun. Biol.">
        <title>The bagworm genome reveals a unique fibroin gene that provides high tensile strength.</title>
        <authorList>
            <person name="Kono N."/>
            <person name="Nakamura H."/>
            <person name="Ohtoshi R."/>
            <person name="Tomita M."/>
            <person name="Numata K."/>
            <person name="Arakawa K."/>
        </authorList>
    </citation>
    <scope>NUCLEOTIDE SEQUENCE [LARGE SCALE GENOMIC DNA]</scope>
</reference>
<comment type="caution">
    <text evidence="1">The sequence shown here is derived from an EMBL/GenBank/DDBJ whole genome shotgun (WGS) entry which is preliminary data.</text>
</comment>
<sequence>MQCAGSTLPDPSAFSPAFLLYAIATPSNIDNRRQSQSFAERGRKMGVKYEVVERDRIREHTHTITYPYCGSRSMGMLPKFKQFFKALQSSKVPKPNGRSRTCGLQSKRRCSGLKCRRTPNRAQLFKAGFALLIR</sequence>
<protein>
    <submittedName>
        <fullName evidence="1">Uncharacterized protein</fullName>
    </submittedName>
</protein>
<keyword evidence="2" id="KW-1185">Reference proteome</keyword>
<name>A0A4C1UPM3_EUMVA</name>
<organism evidence="1 2">
    <name type="scientific">Eumeta variegata</name>
    <name type="common">Bagworm moth</name>
    <name type="synonym">Eumeta japonica</name>
    <dbReference type="NCBI Taxonomy" id="151549"/>
    <lineage>
        <taxon>Eukaryota</taxon>
        <taxon>Metazoa</taxon>
        <taxon>Ecdysozoa</taxon>
        <taxon>Arthropoda</taxon>
        <taxon>Hexapoda</taxon>
        <taxon>Insecta</taxon>
        <taxon>Pterygota</taxon>
        <taxon>Neoptera</taxon>
        <taxon>Endopterygota</taxon>
        <taxon>Lepidoptera</taxon>
        <taxon>Glossata</taxon>
        <taxon>Ditrysia</taxon>
        <taxon>Tineoidea</taxon>
        <taxon>Psychidae</taxon>
        <taxon>Oiketicinae</taxon>
        <taxon>Eumeta</taxon>
    </lineage>
</organism>